<dbReference type="RefSeq" id="WP_162480232.1">
    <property type="nucleotide sequence ID" value="NZ_BAUP01000072.1"/>
</dbReference>
<dbReference type="Pfam" id="PF04402">
    <property type="entry name" value="SIMPL"/>
    <property type="match status" value="1"/>
</dbReference>
<feature type="signal peptide" evidence="1">
    <location>
        <begin position="1"/>
        <end position="28"/>
    </location>
</feature>
<organism evidence="2 3">
    <name type="scientific">Holospora elegans E1</name>
    <dbReference type="NCBI Taxonomy" id="1427503"/>
    <lineage>
        <taxon>Bacteria</taxon>
        <taxon>Pseudomonadati</taxon>
        <taxon>Pseudomonadota</taxon>
        <taxon>Alphaproteobacteria</taxon>
        <taxon>Holosporales</taxon>
        <taxon>Holosporaceae</taxon>
        <taxon>Holospora</taxon>
    </lineage>
</organism>
<feature type="chain" id="PRO_5001513972" evidence="1">
    <location>
        <begin position="29"/>
        <end position="231"/>
    </location>
</feature>
<accession>A0A023DXP4</accession>
<keyword evidence="3" id="KW-1185">Reference proteome</keyword>
<dbReference type="Proteomes" id="UP000024842">
    <property type="component" value="Unassembled WGS sequence"/>
</dbReference>
<dbReference type="GO" id="GO:0006974">
    <property type="term" value="P:DNA damage response"/>
    <property type="evidence" value="ECO:0007669"/>
    <property type="project" value="TreeGrafter"/>
</dbReference>
<dbReference type="InterPro" id="IPR052022">
    <property type="entry name" value="26kDa_periplasmic_antigen"/>
</dbReference>
<comment type="caution">
    <text evidence="2">The sequence shown here is derived from an EMBL/GenBank/DDBJ whole genome shotgun (WGS) entry which is preliminary data.</text>
</comment>
<keyword evidence="1" id="KW-0732">Signal</keyword>
<dbReference type="InterPro" id="IPR007497">
    <property type="entry name" value="SIMPL/DUF541"/>
</dbReference>
<gene>
    <name evidence="2" type="ORF">HE1_00537</name>
</gene>
<evidence type="ECO:0000256" key="1">
    <source>
        <dbReference type="SAM" id="SignalP"/>
    </source>
</evidence>
<evidence type="ECO:0000313" key="2">
    <source>
        <dbReference type="EMBL" id="GAJ46211.1"/>
    </source>
</evidence>
<dbReference type="EMBL" id="BAUP01000072">
    <property type="protein sequence ID" value="GAJ46211.1"/>
    <property type="molecule type" value="Genomic_DNA"/>
</dbReference>
<dbReference type="STRING" id="1427503.HE1_00537"/>
<dbReference type="PANTHER" id="PTHR34387">
    <property type="entry name" value="SLR1258 PROTEIN"/>
    <property type="match status" value="1"/>
</dbReference>
<protein>
    <submittedName>
        <fullName evidence="2">Oxidative stress defense protein</fullName>
    </submittedName>
</protein>
<dbReference type="AlphaFoldDB" id="A0A023DXP4"/>
<proteinExistence type="predicted"/>
<sequence length="231" mass="26379" precursor="true">MRWNVCKQALVLALCSFLALTFINLSDAIEKKIEEKTFTVHGVSEREVKSDFAEWKVTAKLVSDDIASSTEKLEAFKAKFLEFCKDQKIKKDECDKFEVIVKDNADVKDNEPPFKGNKDTRYSVSANIVIKSKDLDKLSEAQLKIGGHMPSFCITGSLHFYYTLPRFLRDKMVQEAFNDAQRLAKNIAKSACVKVEKVKDLFQEDFCVTQSDKSDLMKKVYVSSKVVFTIR</sequence>
<evidence type="ECO:0000313" key="3">
    <source>
        <dbReference type="Proteomes" id="UP000024842"/>
    </source>
</evidence>
<dbReference type="PANTHER" id="PTHR34387:SF2">
    <property type="entry name" value="SLR1258 PROTEIN"/>
    <property type="match status" value="1"/>
</dbReference>
<reference evidence="2 3" key="1">
    <citation type="journal article" date="2014" name="FEMS Microbiol. Lett.">
        <title>Draft genome sequences of three Holospora species (Holospora obtusa, Holospora undulata, and Holospora elegans), endonuclear symbiotic bacteria of the ciliate Paramecium caudatum.</title>
        <authorList>
            <person name="Dohra H."/>
            <person name="Tanaka K."/>
            <person name="Suzuki T."/>
            <person name="Fujishima M."/>
            <person name="Suzuki H."/>
        </authorList>
    </citation>
    <scope>NUCLEOTIDE SEQUENCE [LARGE SCALE GENOMIC DNA]</scope>
    <source>
        <strain evidence="2 3">E1</strain>
    </source>
</reference>
<name>A0A023DXP4_9PROT</name>